<dbReference type="AlphaFoldDB" id="A0ABD1P354"/>
<dbReference type="SUPFAM" id="SSF46934">
    <property type="entry name" value="UBA-like"/>
    <property type="match status" value="1"/>
</dbReference>
<feature type="compositionally biased region" description="Basic and acidic residues" evidence="1">
    <location>
        <begin position="107"/>
        <end position="124"/>
    </location>
</feature>
<evidence type="ECO:0000256" key="1">
    <source>
        <dbReference type="SAM" id="MobiDB-lite"/>
    </source>
</evidence>
<feature type="compositionally biased region" description="Polar residues" evidence="1">
    <location>
        <begin position="164"/>
        <end position="173"/>
    </location>
</feature>
<dbReference type="InterPro" id="IPR009719">
    <property type="entry name" value="GIP1_N"/>
</dbReference>
<proteinExistence type="predicted"/>
<feature type="domain" description="GBF-interacting protein 1 N-terminal" evidence="2">
    <location>
        <begin position="15"/>
        <end position="75"/>
    </location>
</feature>
<sequence>MSSGGKGAAGRATMIPSSVKKTIENIKEITGQSHSEEEIYAMLKECSMDPNETAQKLLLQDTFHEVKRKRDKRKENLNKESTESRWKPGVQTWVNRGGQGNYSSRYMSRDGGRGRNSAGRKENATSKISQKGSSPAPLPKSQDAKSNETTSVARPITDVANGPSRITSPSTSAVPDAYASGGRGFNQSKATGNTSLGKSEGPPVDANRNPTTALGLRDIYGHQILNSSNRGTSLSSAPSSGVRLSSSDPVFVPSQDSCLASSLGTIKHEVENQCIPVEQMADTSVEGKSVSATEVGSSIEEKMPSNCQGAEKNNLLESPQTASSSTLGGSPISSPSSNFNNRPQAIGPPKVGTVKEWIPKSASSGVTPGSGSIAPFEVPRVPVESHTTLQLTTNVLASKDVTLELQRKLDDSHISDNQHVIIPSHLHVPEAEKLGFCFGSFDASFGLDASCIDAPESDENPCLSKSSEAVEETAEEQSSSNKNESVAAEETEREYPDHSQSSSHGPRNFPSSDGEVSSSVSPEYSESKQEVAPGNHQHPLAHTSSNYGFGFLPPILSSHLAPLESSESQARDVPKISGFAQQSFDLTSYYAQFYRPGADSDGHTSPFHSTGAATKYNGNAAVVSSQISVSPQEDGVPLVLSTAAPTSVGTQASGVMQNSITATQQPLPVFRQPTGVHLPHYPQNYFPYSPYLSPFYVPQPAIHQFLSNGAFPQQPQVGSVYPTPPGAAAKYSISQYKQGPNTGNVAHIGMPGSYGTYGLSMPNYASSSATTTDNLTSSDDLAPQFRENINVSSQQGEGSSLWFTTPSRDISTLQASSIYNLSQGQLAFAPTQPGHGVFTGIFHSAQPVSPATIHPLLQQSQAITTPIDMMGPTASVHQQAQLN</sequence>
<comment type="caution">
    <text evidence="3">The sequence shown here is derived from an EMBL/GenBank/DDBJ whole genome shotgun (WGS) entry which is preliminary data.</text>
</comment>
<protein>
    <recommendedName>
        <fullName evidence="2">GBF-interacting protein 1 N-terminal domain-containing protein</fullName>
    </recommendedName>
</protein>
<name>A0ABD1P354_9LAMI</name>
<evidence type="ECO:0000259" key="2">
    <source>
        <dbReference type="Pfam" id="PF06972"/>
    </source>
</evidence>
<reference evidence="4" key="1">
    <citation type="submission" date="2024-07" db="EMBL/GenBank/DDBJ databases">
        <title>Two chromosome-level genome assemblies of Korean endemic species Abeliophyllum distichum and Forsythia ovata (Oleaceae).</title>
        <authorList>
            <person name="Jang H."/>
        </authorList>
    </citation>
    <scope>NUCLEOTIDE SEQUENCE [LARGE SCALE GENOMIC DNA]</scope>
</reference>
<evidence type="ECO:0000313" key="3">
    <source>
        <dbReference type="EMBL" id="KAL2458301.1"/>
    </source>
</evidence>
<feature type="compositionally biased region" description="Low complexity" evidence="1">
    <location>
        <begin position="323"/>
        <end position="337"/>
    </location>
</feature>
<dbReference type="PANTHER" id="PTHR46775">
    <property type="entry name" value="FLOCCULATION PROTEIN (DUF1296)"/>
    <property type="match status" value="1"/>
</dbReference>
<feature type="region of interest" description="Disordered" evidence="1">
    <location>
        <begin position="457"/>
        <end position="542"/>
    </location>
</feature>
<feature type="region of interest" description="Disordered" evidence="1">
    <location>
        <begin position="65"/>
        <end position="212"/>
    </location>
</feature>
<feature type="compositionally biased region" description="Basic and acidic residues" evidence="1">
    <location>
        <begin position="73"/>
        <end position="86"/>
    </location>
</feature>
<dbReference type="PANTHER" id="PTHR46775:SF1">
    <property type="entry name" value="FLOCCULATION PROTEIN (DUF1296)"/>
    <property type="match status" value="1"/>
</dbReference>
<dbReference type="InterPro" id="IPR044277">
    <property type="entry name" value="GIP1"/>
</dbReference>
<feature type="region of interest" description="Disordered" evidence="1">
    <location>
        <begin position="227"/>
        <end position="247"/>
    </location>
</feature>
<gene>
    <name evidence="3" type="ORF">Fot_55778</name>
</gene>
<accession>A0ABD1P354</accession>
<feature type="region of interest" description="Disordered" evidence="1">
    <location>
        <begin position="284"/>
        <end position="352"/>
    </location>
</feature>
<feature type="compositionally biased region" description="Polar residues" evidence="1">
    <location>
        <begin position="185"/>
        <end position="197"/>
    </location>
</feature>
<organism evidence="3 4">
    <name type="scientific">Forsythia ovata</name>
    <dbReference type="NCBI Taxonomy" id="205694"/>
    <lineage>
        <taxon>Eukaryota</taxon>
        <taxon>Viridiplantae</taxon>
        <taxon>Streptophyta</taxon>
        <taxon>Embryophyta</taxon>
        <taxon>Tracheophyta</taxon>
        <taxon>Spermatophyta</taxon>
        <taxon>Magnoliopsida</taxon>
        <taxon>eudicotyledons</taxon>
        <taxon>Gunneridae</taxon>
        <taxon>Pentapetalae</taxon>
        <taxon>asterids</taxon>
        <taxon>lamiids</taxon>
        <taxon>Lamiales</taxon>
        <taxon>Oleaceae</taxon>
        <taxon>Forsythieae</taxon>
        <taxon>Forsythia</taxon>
    </lineage>
</organism>
<dbReference type="Pfam" id="PF06972">
    <property type="entry name" value="GIP1_N"/>
    <property type="match status" value="1"/>
</dbReference>
<dbReference type="EMBL" id="JBFOLJ010000030">
    <property type="protein sequence ID" value="KAL2458301.1"/>
    <property type="molecule type" value="Genomic_DNA"/>
</dbReference>
<dbReference type="Proteomes" id="UP001604277">
    <property type="component" value="Unassembled WGS sequence"/>
</dbReference>
<feature type="compositionally biased region" description="Low complexity" evidence="1">
    <location>
        <begin position="510"/>
        <end position="524"/>
    </location>
</feature>
<dbReference type="InterPro" id="IPR009060">
    <property type="entry name" value="UBA-like_sf"/>
</dbReference>
<keyword evidence="4" id="KW-1185">Reference proteome</keyword>
<evidence type="ECO:0000313" key="4">
    <source>
        <dbReference type="Proteomes" id="UP001604277"/>
    </source>
</evidence>